<dbReference type="Proteomes" id="UP000837857">
    <property type="component" value="Chromosome 7"/>
</dbReference>
<organism evidence="2 3">
    <name type="scientific">Iphiclides podalirius</name>
    <name type="common">scarce swallowtail</name>
    <dbReference type="NCBI Taxonomy" id="110791"/>
    <lineage>
        <taxon>Eukaryota</taxon>
        <taxon>Metazoa</taxon>
        <taxon>Ecdysozoa</taxon>
        <taxon>Arthropoda</taxon>
        <taxon>Hexapoda</taxon>
        <taxon>Insecta</taxon>
        <taxon>Pterygota</taxon>
        <taxon>Neoptera</taxon>
        <taxon>Endopterygota</taxon>
        <taxon>Lepidoptera</taxon>
        <taxon>Glossata</taxon>
        <taxon>Ditrysia</taxon>
        <taxon>Papilionoidea</taxon>
        <taxon>Papilionidae</taxon>
        <taxon>Papilioninae</taxon>
        <taxon>Iphiclides</taxon>
    </lineage>
</organism>
<proteinExistence type="predicted"/>
<accession>A0ABN8J1K4</accession>
<evidence type="ECO:0000256" key="1">
    <source>
        <dbReference type="SAM" id="MobiDB-lite"/>
    </source>
</evidence>
<protein>
    <submittedName>
        <fullName evidence="2">Uncharacterized protein</fullName>
    </submittedName>
</protein>
<feature type="region of interest" description="Disordered" evidence="1">
    <location>
        <begin position="1"/>
        <end position="22"/>
    </location>
</feature>
<dbReference type="EMBL" id="OW152819">
    <property type="protein sequence ID" value="CAH2074335.1"/>
    <property type="molecule type" value="Genomic_DNA"/>
</dbReference>
<feature type="non-terminal residue" evidence="2">
    <location>
        <position position="1"/>
    </location>
</feature>
<reference evidence="2" key="1">
    <citation type="submission" date="2022-03" db="EMBL/GenBank/DDBJ databases">
        <authorList>
            <person name="Martin H S."/>
        </authorList>
    </citation>
    <scope>NUCLEOTIDE SEQUENCE</scope>
</reference>
<evidence type="ECO:0000313" key="3">
    <source>
        <dbReference type="Proteomes" id="UP000837857"/>
    </source>
</evidence>
<keyword evidence="3" id="KW-1185">Reference proteome</keyword>
<sequence>MQLGHRGPPVEQRGDPRRSLPPASVLRTNHFADLALPPPSTQGCCASTQFQSRHYITAVNINTNAVRCSLSTVDLIIPVSPRLFPKDSFRWPYATVIRDSIKNCVNSSVGRLHRAGDSPVNGAIAYRERCGQCTARHATALALMRLDYCLLLAQRALTSDPANGHTAGASRLTHAGWGAAQGIPAAGCCENYSLRFRTWRT</sequence>
<name>A0ABN8J1K4_9NEOP</name>
<gene>
    <name evidence="2" type="ORF">IPOD504_LOCUS16029</name>
</gene>
<evidence type="ECO:0000313" key="2">
    <source>
        <dbReference type="EMBL" id="CAH2074335.1"/>
    </source>
</evidence>